<feature type="domain" description="EF-hand" evidence="3">
    <location>
        <begin position="168"/>
        <end position="203"/>
    </location>
</feature>
<accession>A0A812RKJ9</accession>
<keyword evidence="1" id="KW-0106">Calcium</keyword>
<dbReference type="Gene3D" id="1.10.238.10">
    <property type="entry name" value="EF-hand"/>
    <property type="match status" value="1"/>
</dbReference>
<dbReference type="PROSITE" id="PS00018">
    <property type="entry name" value="EF_HAND_1"/>
    <property type="match status" value="2"/>
</dbReference>
<gene>
    <name evidence="4" type="primary">CPK2</name>
    <name evidence="4" type="ORF">SPIL2461_LOCUS10874</name>
</gene>
<evidence type="ECO:0000256" key="1">
    <source>
        <dbReference type="ARBA" id="ARBA00022837"/>
    </source>
</evidence>
<dbReference type="PROSITE" id="PS50222">
    <property type="entry name" value="EF_HAND_2"/>
    <property type="match status" value="2"/>
</dbReference>
<dbReference type="CDD" id="cd00051">
    <property type="entry name" value="EFh"/>
    <property type="match status" value="1"/>
</dbReference>
<protein>
    <submittedName>
        <fullName evidence="4">CPK2 protein</fullName>
    </submittedName>
</protein>
<evidence type="ECO:0000313" key="4">
    <source>
        <dbReference type="EMBL" id="CAE7446261.1"/>
    </source>
</evidence>
<dbReference type="EMBL" id="CAJNIZ010020879">
    <property type="protein sequence ID" value="CAE7446261.1"/>
    <property type="molecule type" value="Genomic_DNA"/>
</dbReference>
<dbReference type="SUPFAM" id="SSF47473">
    <property type="entry name" value="EF-hand"/>
    <property type="match status" value="1"/>
</dbReference>
<keyword evidence="5" id="KW-1185">Reference proteome</keyword>
<feature type="non-terminal residue" evidence="4">
    <location>
        <position position="254"/>
    </location>
</feature>
<proteinExistence type="predicted"/>
<dbReference type="Pfam" id="PF13499">
    <property type="entry name" value="EF-hand_7"/>
    <property type="match status" value="1"/>
</dbReference>
<feature type="domain" description="EF-hand" evidence="3">
    <location>
        <begin position="125"/>
        <end position="160"/>
    </location>
</feature>
<organism evidence="4 5">
    <name type="scientific">Symbiodinium pilosum</name>
    <name type="common">Dinoflagellate</name>
    <dbReference type="NCBI Taxonomy" id="2952"/>
    <lineage>
        <taxon>Eukaryota</taxon>
        <taxon>Sar</taxon>
        <taxon>Alveolata</taxon>
        <taxon>Dinophyceae</taxon>
        <taxon>Suessiales</taxon>
        <taxon>Symbiodiniaceae</taxon>
        <taxon>Symbiodinium</taxon>
    </lineage>
</organism>
<dbReference type="AlphaFoldDB" id="A0A812RKJ9"/>
<dbReference type="InterPro" id="IPR011992">
    <property type="entry name" value="EF-hand-dom_pair"/>
</dbReference>
<dbReference type="GO" id="GO:0005509">
    <property type="term" value="F:calcium ion binding"/>
    <property type="evidence" value="ECO:0007669"/>
    <property type="project" value="InterPro"/>
</dbReference>
<sequence>LWYSFGVVLTQLVQDHCRFETIAATGDANAVPQCDDIVLRKYWSSIFESMLTLFMSISGGLSWSEAMDPLKKFSLVAVACMVFYVLITVFAVLNVVTGVFCNTAIESAHSDRDIRAIEQLNKQTALVRSLKDLFQEIDHDNSNLVSIDEFKAAVATPKMSSFLESMGISTHDVWTLFTIIDADASGLIDLDEFVQGCMELHGPAKSFHLSKMSYENKITRQAIKKLVRETSDVKKQLALALPALQQTQSNAPTK</sequence>
<comment type="caution">
    <text evidence="4">The sequence shown here is derived from an EMBL/GenBank/DDBJ whole genome shotgun (WGS) entry which is preliminary data.</text>
</comment>
<feature type="transmembrane region" description="Helical" evidence="2">
    <location>
        <begin position="42"/>
        <end position="63"/>
    </location>
</feature>
<feature type="transmembrane region" description="Helical" evidence="2">
    <location>
        <begin position="75"/>
        <end position="100"/>
    </location>
</feature>
<name>A0A812RKJ9_SYMPI</name>
<evidence type="ECO:0000256" key="2">
    <source>
        <dbReference type="SAM" id="Phobius"/>
    </source>
</evidence>
<keyword evidence="2" id="KW-0472">Membrane</keyword>
<dbReference type="InterPro" id="IPR002048">
    <property type="entry name" value="EF_hand_dom"/>
</dbReference>
<dbReference type="Proteomes" id="UP000649617">
    <property type="component" value="Unassembled WGS sequence"/>
</dbReference>
<dbReference type="InterPro" id="IPR018247">
    <property type="entry name" value="EF_Hand_1_Ca_BS"/>
</dbReference>
<dbReference type="Gene3D" id="1.10.287.70">
    <property type="match status" value="1"/>
</dbReference>
<keyword evidence="2" id="KW-1133">Transmembrane helix</keyword>
<keyword evidence="2" id="KW-0812">Transmembrane</keyword>
<evidence type="ECO:0000259" key="3">
    <source>
        <dbReference type="PROSITE" id="PS50222"/>
    </source>
</evidence>
<reference evidence="4" key="1">
    <citation type="submission" date="2021-02" db="EMBL/GenBank/DDBJ databases">
        <authorList>
            <person name="Dougan E. K."/>
            <person name="Rhodes N."/>
            <person name="Thang M."/>
            <person name="Chan C."/>
        </authorList>
    </citation>
    <scope>NUCLEOTIDE SEQUENCE</scope>
</reference>
<evidence type="ECO:0000313" key="5">
    <source>
        <dbReference type="Proteomes" id="UP000649617"/>
    </source>
</evidence>
<dbReference type="SMART" id="SM00054">
    <property type="entry name" value="EFh"/>
    <property type="match status" value="2"/>
</dbReference>
<dbReference type="OrthoDB" id="444540at2759"/>